<protein>
    <submittedName>
        <fullName evidence="1">Uncharacterized protein</fullName>
    </submittedName>
</protein>
<organism evidence="1 2">
    <name type="scientific">Turnera subulata</name>
    <dbReference type="NCBI Taxonomy" id="218843"/>
    <lineage>
        <taxon>Eukaryota</taxon>
        <taxon>Viridiplantae</taxon>
        <taxon>Streptophyta</taxon>
        <taxon>Embryophyta</taxon>
        <taxon>Tracheophyta</taxon>
        <taxon>Spermatophyta</taxon>
        <taxon>Magnoliopsida</taxon>
        <taxon>eudicotyledons</taxon>
        <taxon>Gunneridae</taxon>
        <taxon>Pentapetalae</taxon>
        <taxon>rosids</taxon>
        <taxon>fabids</taxon>
        <taxon>Malpighiales</taxon>
        <taxon>Passifloraceae</taxon>
        <taxon>Turnera</taxon>
    </lineage>
</organism>
<proteinExistence type="predicted"/>
<gene>
    <name evidence="1" type="ORF">Tsubulata_033112</name>
</gene>
<reference evidence="1" key="1">
    <citation type="submission" date="2022-02" db="EMBL/GenBank/DDBJ databases">
        <authorList>
            <person name="Henning P.M."/>
            <person name="McCubbin A.G."/>
            <person name="Shore J.S."/>
        </authorList>
    </citation>
    <scope>NUCLEOTIDE SEQUENCE</scope>
    <source>
        <strain evidence="1">F60SS</strain>
        <tissue evidence="1">Leaves</tissue>
    </source>
</reference>
<keyword evidence="2" id="KW-1185">Reference proteome</keyword>
<comment type="caution">
    <text evidence="1">The sequence shown here is derived from an EMBL/GenBank/DDBJ whole genome shotgun (WGS) entry which is preliminary data.</text>
</comment>
<evidence type="ECO:0000313" key="1">
    <source>
        <dbReference type="EMBL" id="KAJ4828719.1"/>
    </source>
</evidence>
<accession>A0A9Q0J550</accession>
<name>A0A9Q0J550_9ROSI</name>
<dbReference type="AlphaFoldDB" id="A0A9Q0J550"/>
<evidence type="ECO:0000313" key="2">
    <source>
        <dbReference type="Proteomes" id="UP001141552"/>
    </source>
</evidence>
<reference evidence="1" key="2">
    <citation type="journal article" date="2023" name="Plants (Basel)">
        <title>Annotation of the Turnera subulata (Passifloraceae) Draft Genome Reveals the S-Locus Evolved after the Divergence of Turneroideae from Passifloroideae in a Stepwise Manner.</title>
        <authorList>
            <person name="Henning P.M."/>
            <person name="Roalson E.H."/>
            <person name="Mir W."/>
            <person name="McCubbin A.G."/>
            <person name="Shore J.S."/>
        </authorList>
    </citation>
    <scope>NUCLEOTIDE SEQUENCE</scope>
    <source>
        <strain evidence="1">F60SS</strain>
    </source>
</reference>
<dbReference type="Proteomes" id="UP001141552">
    <property type="component" value="Unassembled WGS sequence"/>
</dbReference>
<sequence>MPLVEDLNGKGTLSDPTLSPASLILTDTTIKSLLVRTLMKMMNSGGWSWTGLGIRGGAAAGGSGISSRL</sequence>
<dbReference type="EMBL" id="JAKUCV010006097">
    <property type="protein sequence ID" value="KAJ4828719.1"/>
    <property type="molecule type" value="Genomic_DNA"/>
</dbReference>